<evidence type="ECO:0000256" key="1">
    <source>
        <dbReference type="SAM" id="Phobius"/>
    </source>
</evidence>
<evidence type="ECO:0000313" key="2">
    <source>
        <dbReference type="EMBL" id="KAK2148468.1"/>
    </source>
</evidence>
<dbReference type="EMBL" id="JAODUP010000496">
    <property type="protein sequence ID" value="KAK2148468.1"/>
    <property type="molecule type" value="Genomic_DNA"/>
</dbReference>
<evidence type="ECO:0000313" key="3">
    <source>
        <dbReference type="Proteomes" id="UP001208570"/>
    </source>
</evidence>
<gene>
    <name evidence="2" type="ORF">LSH36_496g01027</name>
</gene>
<organism evidence="2 3">
    <name type="scientific">Paralvinella palmiformis</name>
    <dbReference type="NCBI Taxonomy" id="53620"/>
    <lineage>
        <taxon>Eukaryota</taxon>
        <taxon>Metazoa</taxon>
        <taxon>Spiralia</taxon>
        <taxon>Lophotrochozoa</taxon>
        <taxon>Annelida</taxon>
        <taxon>Polychaeta</taxon>
        <taxon>Sedentaria</taxon>
        <taxon>Canalipalpata</taxon>
        <taxon>Terebellida</taxon>
        <taxon>Terebelliformia</taxon>
        <taxon>Alvinellidae</taxon>
        <taxon>Paralvinella</taxon>
    </lineage>
</organism>
<sequence>MVGVRWTRGRLVWSNVVKSRVAFVACAFVACLIWLHWSAFGRTTEQEPDSFTTLLLFCSRNSSEEYSCEPLVRSVPIPVASTRPRNLKESMESSSVPVSQEVIDALSGSRESLKVSQKLLGMKYRTNGTRPTSLLTMFTTMKDIALREQIHANTLLNWAALSPWLVPILFASNSLTEERWSNAASGLGWTTVRTNYAIGEVPILKRMFKSVEERGYDTPFIGYANADVLFDDELIKTLLGVLESYDDVGERMILLTGRRKNINAHLLKDAACLSCLRNFAFKARLYQPDAEDYFIFSRAGFPWDNVPEFVVGAPGYDNWLVAKALQWDVAVIDGSRTINAIHQIGAEGVKSGRDFNRDPQANLRLVSSNFNYEMGWTSCATQKTIYSYRECPSPLRFCVKYFVFLMVILRVMLSTLILSDQTI</sequence>
<keyword evidence="3" id="KW-1185">Reference proteome</keyword>
<keyword evidence="1" id="KW-1133">Transmembrane helix</keyword>
<reference evidence="2" key="1">
    <citation type="journal article" date="2023" name="Mol. Biol. Evol.">
        <title>Third-Generation Sequencing Reveals the Adaptive Role of the Epigenome in Three Deep-Sea Polychaetes.</title>
        <authorList>
            <person name="Perez M."/>
            <person name="Aroh O."/>
            <person name="Sun Y."/>
            <person name="Lan Y."/>
            <person name="Juniper S.K."/>
            <person name="Young C.R."/>
            <person name="Angers B."/>
            <person name="Qian P.Y."/>
        </authorList>
    </citation>
    <scope>NUCLEOTIDE SEQUENCE</scope>
    <source>
        <strain evidence="2">P08H-3</strain>
    </source>
</reference>
<comment type="caution">
    <text evidence="2">The sequence shown here is derived from an EMBL/GenBank/DDBJ whole genome shotgun (WGS) entry which is preliminary data.</text>
</comment>
<keyword evidence="1" id="KW-0812">Transmembrane</keyword>
<feature type="transmembrane region" description="Helical" evidence="1">
    <location>
        <begin position="21"/>
        <end position="40"/>
    </location>
</feature>
<proteinExistence type="predicted"/>
<dbReference type="AlphaFoldDB" id="A0AAD9J985"/>
<name>A0AAD9J985_9ANNE</name>
<dbReference type="Proteomes" id="UP001208570">
    <property type="component" value="Unassembled WGS sequence"/>
</dbReference>
<dbReference type="PROSITE" id="PS51257">
    <property type="entry name" value="PROKAR_LIPOPROTEIN"/>
    <property type="match status" value="1"/>
</dbReference>
<accession>A0AAD9J985</accession>
<protein>
    <submittedName>
        <fullName evidence="2">Uncharacterized protein</fullName>
    </submittedName>
</protein>
<keyword evidence="1" id="KW-0472">Membrane</keyword>